<name>A0A7R9HAS7_TIMPO</name>
<evidence type="ECO:0000313" key="1">
    <source>
        <dbReference type="EMBL" id="CAD7414395.1"/>
    </source>
</evidence>
<proteinExistence type="predicted"/>
<dbReference type="AlphaFoldDB" id="A0A7R9HAS7"/>
<sequence length="93" mass="10486">MIYHRALWELPYPSPISDYNEYSNPMASLVLTDSSQLTSDSQHLAQEENYLTVSSSYNFGLCYALYIKEMYFVAGGPAVDTEKYNVVGCTKPP</sequence>
<organism evidence="1">
    <name type="scientific">Timema poppense</name>
    <name type="common">Walking stick</name>
    <dbReference type="NCBI Taxonomy" id="170557"/>
    <lineage>
        <taxon>Eukaryota</taxon>
        <taxon>Metazoa</taxon>
        <taxon>Ecdysozoa</taxon>
        <taxon>Arthropoda</taxon>
        <taxon>Hexapoda</taxon>
        <taxon>Insecta</taxon>
        <taxon>Pterygota</taxon>
        <taxon>Neoptera</taxon>
        <taxon>Polyneoptera</taxon>
        <taxon>Phasmatodea</taxon>
        <taxon>Timematodea</taxon>
        <taxon>Timematoidea</taxon>
        <taxon>Timematidae</taxon>
        <taxon>Timema</taxon>
    </lineage>
</organism>
<gene>
    <name evidence="1" type="ORF">TPSB3V08_LOCUS9643</name>
</gene>
<protein>
    <submittedName>
        <fullName evidence="1">Uncharacterized protein</fullName>
    </submittedName>
</protein>
<dbReference type="EMBL" id="OD007865">
    <property type="protein sequence ID" value="CAD7414395.1"/>
    <property type="molecule type" value="Genomic_DNA"/>
</dbReference>
<accession>A0A7R9HAS7</accession>
<reference evidence="1" key="1">
    <citation type="submission" date="2020-11" db="EMBL/GenBank/DDBJ databases">
        <authorList>
            <person name="Tran Van P."/>
        </authorList>
    </citation>
    <scope>NUCLEOTIDE SEQUENCE</scope>
</reference>